<proteinExistence type="predicted"/>
<protein>
    <recommendedName>
        <fullName evidence="4">Permease</fullName>
    </recommendedName>
</protein>
<gene>
    <name evidence="2" type="ORF">J2S08_001149</name>
</gene>
<keyword evidence="3" id="KW-1185">Reference proteome</keyword>
<reference evidence="2 3" key="1">
    <citation type="submission" date="2023-07" db="EMBL/GenBank/DDBJ databases">
        <title>Genomic Encyclopedia of Type Strains, Phase IV (KMG-IV): sequencing the most valuable type-strain genomes for metagenomic binning, comparative biology and taxonomic classification.</title>
        <authorList>
            <person name="Goeker M."/>
        </authorList>
    </citation>
    <scope>NUCLEOTIDE SEQUENCE [LARGE SCALE GENOMIC DNA]</scope>
    <source>
        <strain evidence="2 3">DSM 23837</strain>
    </source>
</reference>
<keyword evidence="1" id="KW-0472">Membrane</keyword>
<dbReference type="RefSeq" id="WP_307227532.1">
    <property type="nucleotide sequence ID" value="NZ_JAUSTT010000005.1"/>
</dbReference>
<organism evidence="2 3">
    <name type="scientific">Bacillus chungangensis</name>
    <dbReference type="NCBI Taxonomy" id="587633"/>
    <lineage>
        <taxon>Bacteria</taxon>
        <taxon>Bacillati</taxon>
        <taxon>Bacillota</taxon>
        <taxon>Bacilli</taxon>
        <taxon>Bacillales</taxon>
        <taxon>Bacillaceae</taxon>
        <taxon>Bacillus</taxon>
    </lineage>
</organism>
<keyword evidence="1" id="KW-0812">Transmembrane</keyword>
<dbReference type="PANTHER" id="PTHR37305:SF1">
    <property type="entry name" value="MEMBRANE PROTEIN"/>
    <property type="match status" value="1"/>
</dbReference>
<evidence type="ECO:0000313" key="2">
    <source>
        <dbReference type="EMBL" id="MDQ0175315.1"/>
    </source>
</evidence>
<keyword evidence="1" id="KW-1133">Transmembrane helix</keyword>
<dbReference type="Proteomes" id="UP001223586">
    <property type="component" value="Unassembled WGS sequence"/>
</dbReference>
<feature type="transmembrane region" description="Helical" evidence="1">
    <location>
        <begin position="58"/>
        <end position="79"/>
    </location>
</feature>
<evidence type="ECO:0008006" key="4">
    <source>
        <dbReference type="Google" id="ProtNLM"/>
    </source>
</evidence>
<feature type="transmembrane region" description="Helical" evidence="1">
    <location>
        <begin position="147"/>
        <end position="165"/>
    </location>
</feature>
<evidence type="ECO:0000313" key="3">
    <source>
        <dbReference type="Proteomes" id="UP001223586"/>
    </source>
</evidence>
<feature type="transmembrane region" description="Helical" evidence="1">
    <location>
        <begin position="210"/>
        <end position="230"/>
    </location>
</feature>
<dbReference type="EMBL" id="JAUSTT010000005">
    <property type="protein sequence ID" value="MDQ0175315.1"/>
    <property type="molecule type" value="Genomic_DNA"/>
</dbReference>
<sequence>MMIKVLKADLLKMKRKWIWFLVFLGPLGIVGLQAVNFGLRYDYLVGQAEDVWQELLQNVNVLIPITLLLGIAILASMTANVEHQQNAWKQLLALPVSRTAVFTAKFIENVLLLLVACFLLVIETIILGIALRFGFDFPLLQVIKNSFYPLFAALPIMALQVWLSITMRNQALPLTIGIFGAIFSLYSVRGPDWLIWKWPLLISDKHQPEWFVMVGLAVGLLILLFGIFDFEKRDVK</sequence>
<dbReference type="PANTHER" id="PTHR37305">
    <property type="entry name" value="INTEGRAL MEMBRANE PROTEIN-RELATED"/>
    <property type="match status" value="1"/>
</dbReference>
<comment type="caution">
    <text evidence="2">The sequence shown here is derived from an EMBL/GenBank/DDBJ whole genome shotgun (WGS) entry which is preliminary data.</text>
</comment>
<feature type="transmembrane region" description="Helical" evidence="1">
    <location>
        <begin position="172"/>
        <end position="190"/>
    </location>
</feature>
<accession>A0ABT9WPU5</accession>
<dbReference type="Pfam" id="PF12730">
    <property type="entry name" value="ABC2_membrane_4"/>
    <property type="match status" value="1"/>
</dbReference>
<name>A0ABT9WPU5_9BACI</name>
<evidence type="ECO:0000256" key="1">
    <source>
        <dbReference type="SAM" id="Phobius"/>
    </source>
</evidence>
<feature type="transmembrane region" description="Helical" evidence="1">
    <location>
        <begin position="110"/>
        <end position="135"/>
    </location>
</feature>
<dbReference type="CDD" id="cd21809">
    <property type="entry name" value="ABC-2_lan_permease-like"/>
    <property type="match status" value="1"/>
</dbReference>